<reference evidence="1 2" key="2">
    <citation type="journal article" date="2015" name="Virus Genes">
        <title>Genome sequencing and analysis of an Escherichia coli phage vB_EcoM-ep3 with a novel lysin, Lysep3.</title>
        <authorList>
            <person name="Lv M."/>
            <person name="Wang S."/>
            <person name="Yan G."/>
            <person name="Sun C."/>
            <person name="Feng X."/>
            <person name="Gu J."/>
            <person name="Han W."/>
            <person name="Lei L."/>
        </authorList>
    </citation>
    <scope>NUCLEOTIDE SEQUENCE [LARGE SCALE GENOMIC DNA]</scope>
</reference>
<reference evidence="2" key="1">
    <citation type="submission" date="2014-12" db="EMBL/GenBank/DDBJ databases">
        <authorList>
            <person name="Lv M."/>
            <person name="Lei L."/>
        </authorList>
    </citation>
    <scope>NUCLEOTIDE SEQUENCE [LARGE SCALE GENOMIC DNA]</scope>
</reference>
<sequence length="101" mass="10954">MKTKPVYQYDVAGLFVGQTDADESPLEPGVFLIPARCVEVAPPEFSGDQWPRWNGAKWELISVSPANDNQPASPVDKLREFLNANPDVAALIGATNEATNV</sequence>
<accession>A0A088FV63</accession>
<dbReference type="OrthoDB" id="17468at10239"/>
<dbReference type="RefSeq" id="YP_009100035.1">
    <property type="nucleotide sequence ID" value="NC_025430.1"/>
</dbReference>
<evidence type="ECO:0000313" key="1">
    <source>
        <dbReference type="EMBL" id="AIM50569.1"/>
    </source>
</evidence>
<evidence type="ECO:0000313" key="2">
    <source>
        <dbReference type="Proteomes" id="UP000029362"/>
    </source>
</evidence>
<name>A0A088FV63_9CAUD</name>
<organism evidence="1 2">
    <name type="scientific">Escherichia phage vB_EcoM-ep3</name>
    <dbReference type="NCBI Taxonomy" id="1541883"/>
    <lineage>
        <taxon>Viruses</taxon>
        <taxon>Duplodnaviria</taxon>
        <taxon>Heunggongvirae</taxon>
        <taxon>Uroviricota</taxon>
        <taxon>Caudoviricetes</taxon>
        <taxon>Iiscvirinae</taxon>
        <taxon>Jilinvirus</taxon>
        <taxon>Jilinvirus ep3</taxon>
    </lineage>
</organism>
<proteinExistence type="predicted"/>
<dbReference type="GeneID" id="22112976"/>
<protein>
    <recommendedName>
        <fullName evidence="3">Phage tail protein</fullName>
    </recommendedName>
</protein>
<dbReference type="KEGG" id="vg:22112976"/>
<keyword evidence="2" id="KW-1185">Reference proteome</keyword>
<gene>
    <name evidence="1" type="ORF">ep3_0043</name>
</gene>
<dbReference type="Proteomes" id="UP000029362">
    <property type="component" value="Segment"/>
</dbReference>
<dbReference type="EMBL" id="KM360178">
    <property type="protein sequence ID" value="AIM50569.1"/>
    <property type="molecule type" value="Genomic_DNA"/>
</dbReference>
<evidence type="ECO:0008006" key="3">
    <source>
        <dbReference type="Google" id="ProtNLM"/>
    </source>
</evidence>